<gene>
    <name evidence="1" type="ORF">J2Y69_002386</name>
</gene>
<organism evidence="1 2">
    <name type="scientific">Microbacterium resistens</name>
    <dbReference type="NCBI Taxonomy" id="156977"/>
    <lineage>
        <taxon>Bacteria</taxon>
        <taxon>Bacillati</taxon>
        <taxon>Actinomycetota</taxon>
        <taxon>Actinomycetes</taxon>
        <taxon>Micrococcales</taxon>
        <taxon>Microbacteriaceae</taxon>
        <taxon>Microbacterium</taxon>
    </lineage>
</organism>
<dbReference type="Proteomes" id="UP001259347">
    <property type="component" value="Unassembled WGS sequence"/>
</dbReference>
<name>A0ABU1SDU5_9MICO</name>
<sequence length="256" mass="26959">MGNALHTADPGEAVRAGDILRLRQEITRMQRRRSDLPLIPLHPALAPLLPEGGLQVGAVYGLSASPGLVAALLASASRRGSWCAAVGMPTLGVEALAGHGVDLSRLILVPEPGSRWLAATSALSEVVPLIAVRPSSRVRDAEVSRLTARLRDRGCTLLVASADPWPQSEGRIRAHDPQWNGLGTGWGLLEACEVTVTAQTRRSPVPRSVRVRLPDNRGMVEAAGATTTGIATAEARTVEARTVEPAAFPRLRAVGG</sequence>
<evidence type="ECO:0000313" key="2">
    <source>
        <dbReference type="Proteomes" id="UP001259347"/>
    </source>
</evidence>
<evidence type="ECO:0008006" key="3">
    <source>
        <dbReference type="Google" id="ProtNLM"/>
    </source>
</evidence>
<dbReference type="RefSeq" id="WP_310020925.1">
    <property type="nucleotide sequence ID" value="NZ_JAVDUM010000010.1"/>
</dbReference>
<evidence type="ECO:0000313" key="1">
    <source>
        <dbReference type="EMBL" id="MDR6867778.1"/>
    </source>
</evidence>
<keyword evidence="2" id="KW-1185">Reference proteome</keyword>
<reference evidence="1 2" key="1">
    <citation type="submission" date="2023-07" db="EMBL/GenBank/DDBJ databases">
        <title>Sorghum-associated microbial communities from plants grown in Nebraska, USA.</title>
        <authorList>
            <person name="Schachtman D."/>
        </authorList>
    </citation>
    <scope>NUCLEOTIDE SEQUENCE [LARGE SCALE GENOMIC DNA]</scope>
    <source>
        <strain evidence="1 2">2980</strain>
    </source>
</reference>
<dbReference type="EMBL" id="JAVDUM010000010">
    <property type="protein sequence ID" value="MDR6867778.1"/>
    <property type="molecule type" value="Genomic_DNA"/>
</dbReference>
<protein>
    <recommendedName>
        <fullName evidence="3">Protein ImuA</fullName>
    </recommendedName>
</protein>
<comment type="caution">
    <text evidence="1">The sequence shown here is derived from an EMBL/GenBank/DDBJ whole genome shotgun (WGS) entry which is preliminary data.</text>
</comment>
<accession>A0ABU1SDU5</accession>
<proteinExistence type="predicted"/>